<dbReference type="PANTHER" id="PTHR24300:SF200">
    <property type="entry name" value="CYTOCHROME P450 2C70"/>
    <property type="match status" value="1"/>
</dbReference>
<dbReference type="EMBL" id="JH000897">
    <property type="protein sequence ID" value="EGV95173.1"/>
    <property type="molecule type" value="Genomic_DNA"/>
</dbReference>
<dbReference type="InterPro" id="IPR002401">
    <property type="entry name" value="Cyt_P450_E_grp-I"/>
</dbReference>
<organism evidence="13 14">
    <name type="scientific">Cricetulus griseus</name>
    <name type="common">Chinese hamster</name>
    <name type="synonym">Cricetulus barabensis griseus</name>
    <dbReference type="NCBI Taxonomy" id="10029"/>
    <lineage>
        <taxon>Eukaryota</taxon>
        <taxon>Metazoa</taxon>
        <taxon>Chordata</taxon>
        <taxon>Craniata</taxon>
        <taxon>Vertebrata</taxon>
        <taxon>Euteleostomi</taxon>
        <taxon>Mammalia</taxon>
        <taxon>Eutheria</taxon>
        <taxon>Euarchontoglires</taxon>
        <taxon>Glires</taxon>
        <taxon>Rodentia</taxon>
        <taxon>Myomorpha</taxon>
        <taxon>Muroidea</taxon>
        <taxon>Cricetidae</taxon>
        <taxon>Cricetinae</taxon>
        <taxon>Cricetulus</taxon>
    </lineage>
</organism>
<comment type="subcellular location">
    <subcellularLocation>
        <location evidence="3">Endoplasmic reticulum membrane</location>
        <topology evidence="3">Peripheral membrane protein</topology>
    </subcellularLocation>
    <subcellularLocation>
        <location evidence="2">Microsome membrane</location>
        <topology evidence="2">Peripheral membrane protein</topology>
    </subcellularLocation>
</comment>
<keyword evidence="8" id="KW-0492">Microsome</keyword>
<dbReference type="FunFam" id="1.10.630.10:FF:000238">
    <property type="entry name" value="Cytochrome P450 2A6"/>
    <property type="match status" value="1"/>
</dbReference>
<comment type="similarity">
    <text evidence="4">Belongs to the cytochrome P450 family.</text>
</comment>
<comment type="cofactor">
    <cofactor evidence="1">
        <name>heme</name>
        <dbReference type="ChEBI" id="CHEBI:30413"/>
    </cofactor>
</comment>
<evidence type="ECO:0000256" key="9">
    <source>
        <dbReference type="ARBA" id="ARBA00023002"/>
    </source>
</evidence>
<evidence type="ECO:0000313" key="13">
    <source>
        <dbReference type="EMBL" id="EGV95173.1"/>
    </source>
</evidence>
<evidence type="ECO:0000256" key="2">
    <source>
        <dbReference type="ARBA" id="ARBA00004174"/>
    </source>
</evidence>
<evidence type="ECO:0000256" key="8">
    <source>
        <dbReference type="ARBA" id="ARBA00022848"/>
    </source>
</evidence>
<dbReference type="PANTHER" id="PTHR24300">
    <property type="entry name" value="CYTOCHROME P450 508A4-RELATED"/>
    <property type="match status" value="1"/>
</dbReference>
<keyword evidence="10" id="KW-0408">Iron</keyword>
<dbReference type="InterPro" id="IPR001128">
    <property type="entry name" value="Cyt_P450"/>
</dbReference>
<gene>
    <name evidence="13" type="ORF">I79_015899</name>
</gene>
<evidence type="ECO:0000313" key="14">
    <source>
        <dbReference type="Proteomes" id="UP000001075"/>
    </source>
</evidence>
<keyword evidence="9" id="KW-0560">Oxidoreductase</keyword>
<dbReference type="InterPro" id="IPR036396">
    <property type="entry name" value="Cyt_P450_sf"/>
</dbReference>
<evidence type="ECO:0000256" key="6">
    <source>
        <dbReference type="ARBA" id="ARBA00022723"/>
    </source>
</evidence>
<dbReference type="PRINTS" id="PR00463">
    <property type="entry name" value="EP450I"/>
</dbReference>
<dbReference type="GO" id="GO:0006805">
    <property type="term" value="P:xenobiotic metabolic process"/>
    <property type="evidence" value="ECO:0007669"/>
    <property type="project" value="TreeGrafter"/>
</dbReference>
<accession>G3HXY3</accession>
<evidence type="ECO:0000256" key="4">
    <source>
        <dbReference type="ARBA" id="ARBA00010617"/>
    </source>
</evidence>
<evidence type="ECO:0000256" key="10">
    <source>
        <dbReference type="ARBA" id="ARBA00023004"/>
    </source>
</evidence>
<dbReference type="InterPro" id="IPR050182">
    <property type="entry name" value="Cytochrome_P450_fam2"/>
</dbReference>
<dbReference type="AlphaFoldDB" id="G3HXY3"/>
<keyword evidence="5" id="KW-0349">Heme</keyword>
<dbReference type="GO" id="GO:0016712">
    <property type="term" value="F:oxidoreductase activity, acting on paired donors, with incorporation or reduction of molecular oxygen, reduced flavin or flavoprotein as one donor, and incorporation of one atom of oxygen"/>
    <property type="evidence" value="ECO:0007669"/>
    <property type="project" value="TreeGrafter"/>
</dbReference>
<evidence type="ECO:0000256" key="3">
    <source>
        <dbReference type="ARBA" id="ARBA00004406"/>
    </source>
</evidence>
<evidence type="ECO:0000256" key="7">
    <source>
        <dbReference type="ARBA" id="ARBA00022824"/>
    </source>
</evidence>
<dbReference type="GO" id="GO:0020037">
    <property type="term" value="F:heme binding"/>
    <property type="evidence" value="ECO:0007669"/>
    <property type="project" value="InterPro"/>
</dbReference>
<dbReference type="InParanoid" id="G3HXY3"/>
<dbReference type="SUPFAM" id="SSF48264">
    <property type="entry name" value="Cytochrome P450"/>
    <property type="match status" value="1"/>
</dbReference>
<proteinExistence type="inferred from homology"/>
<dbReference type="Proteomes" id="UP000001075">
    <property type="component" value="Unassembled WGS sequence"/>
</dbReference>
<keyword evidence="11" id="KW-0503">Monooxygenase</keyword>
<dbReference type="GO" id="GO:0005506">
    <property type="term" value="F:iron ion binding"/>
    <property type="evidence" value="ECO:0007669"/>
    <property type="project" value="InterPro"/>
</dbReference>
<dbReference type="GO" id="GO:0006082">
    <property type="term" value="P:organic acid metabolic process"/>
    <property type="evidence" value="ECO:0007669"/>
    <property type="project" value="TreeGrafter"/>
</dbReference>
<dbReference type="PaxDb" id="10029-XP_007630132.1"/>
<keyword evidence="12" id="KW-0472">Membrane</keyword>
<evidence type="ECO:0000256" key="5">
    <source>
        <dbReference type="ARBA" id="ARBA00022617"/>
    </source>
</evidence>
<dbReference type="Gene3D" id="1.10.630.10">
    <property type="entry name" value="Cytochrome P450"/>
    <property type="match status" value="1"/>
</dbReference>
<name>G3HXY3_CRIGR</name>
<dbReference type="GO" id="GO:0005789">
    <property type="term" value="C:endoplasmic reticulum membrane"/>
    <property type="evidence" value="ECO:0007669"/>
    <property type="project" value="UniProtKB-SubCell"/>
</dbReference>
<keyword evidence="7" id="KW-0256">Endoplasmic reticulum</keyword>
<evidence type="ECO:0000256" key="12">
    <source>
        <dbReference type="ARBA" id="ARBA00023136"/>
    </source>
</evidence>
<dbReference type="eggNOG" id="KOG0156">
    <property type="taxonomic scope" value="Eukaryota"/>
</dbReference>
<keyword evidence="6" id="KW-0479">Metal-binding</keyword>
<protein>
    <submittedName>
        <fullName evidence="13">Cytochrome P450 2C70</fullName>
    </submittedName>
</protein>
<dbReference type="STRING" id="10029.G3HXY3"/>
<evidence type="ECO:0000256" key="11">
    <source>
        <dbReference type="ARBA" id="ARBA00023033"/>
    </source>
</evidence>
<sequence>MVSSLEAKIQEEIARVVGRHRSPCMQDRNHMPYTDAVLHEIQRYIDLVPIPLPRKTTQDVVFRGYHIPKGTSVMTCLNSVLHDDKEFPSPEKFDPGHFLDERGNFKKSDHFMAFSAGKQALFPYASGPRGDQREQFTELVFLKDSKLNSQTAREIALRKYYHLNAFFQFERVSEKKN</sequence>
<evidence type="ECO:0000256" key="1">
    <source>
        <dbReference type="ARBA" id="ARBA00001971"/>
    </source>
</evidence>
<reference evidence="14" key="1">
    <citation type="journal article" date="2011" name="Nat. Biotechnol.">
        <title>The genomic sequence of the Chinese hamster ovary (CHO)-K1 cell line.</title>
        <authorList>
            <person name="Xu X."/>
            <person name="Nagarajan H."/>
            <person name="Lewis N.E."/>
            <person name="Pan S."/>
            <person name="Cai Z."/>
            <person name="Liu X."/>
            <person name="Chen W."/>
            <person name="Xie M."/>
            <person name="Wang W."/>
            <person name="Hammond S."/>
            <person name="Andersen M.R."/>
            <person name="Neff N."/>
            <person name="Passarelli B."/>
            <person name="Koh W."/>
            <person name="Fan H.C."/>
            <person name="Wang J."/>
            <person name="Gui Y."/>
            <person name="Lee K.H."/>
            <person name="Betenbaugh M.J."/>
            <person name="Quake S.R."/>
            <person name="Famili I."/>
            <person name="Palsson B.O."/>
            <person name="Wang J."/>
        </authorList>
    </citation>
    <scope>NUCLEOTIDE SEQUENCE [LARGE SCALE GENOMIC DNA]</scope>
    <source>
        <strain evidence="14">CHO K1 cell line</strain>
    </source>
</reference>
<dbReference type="Pfam" id="PF00067">
    <property type="entry name" value="p450"/>
    <property type="match status" value="1"/>
</dbReference>